<feature type="transmembrane region" description="Helical" evidence="1">
    <location>
        <begin position="51"/>
        <end position="72"/>
    </location>
</feature>
<organism evidence="2 3">
    <name type="scientific">Streptococcus suis</name>
    <dbReference type="NCBI Taxonomy" id="1307"/>
    <lineage>
        <taxon>Bacteria</taxon>
        <taxon>Bacillati</taxon>
        <taxon>Bacillota</taxon>
        <taxon>Bacilli</taxon>
        <taxon>Lactobacillales</taxon>
        <taxon>Streptococcaceae</taxon>
        <taxon>Streptococcus</taxon>
    </lineage>
</organism>
<reference evidence="2" key="1">
    <citation type="submission" date="2022-07" db="EMBL/GenBank/DDBJ databases">
        <title>Whole Genome Sequencing of Streptococcus suis.</title>
        <authorList>
            <person name="Dai X."/>
            <person name="Huang J."/>
            <person name="Wang L."/>
        </authorList>
    </citation>
    <scope>NUCLEOTIDE SEQUENCE</scope>
    <source>
        <strain evidence="2">SFB2</strain>
    </source>
</reference>
<evidence type="ECO:0000313" key="2">
    <source>
        <dbReference type="EMBL" id="MDG4512269.1"/>
    </source>
</evidence>
<sequence length="74" mass="8515">MLQNILSFYLQGLLIATIFVIVISFIWFLIRASKSVDKTLQERHDFLFDLLMINVMTIPIVAFGVVSIILMIKV</sequence>
<proteinExistence type="predicted"/>
<dbReference type="InterPro" id="IPR025134">
    <property type="entry name" value="DUF4059"/>
</dbReference>
<keyword evidence="1" id="KW-1133">Transmembrane helix</keyword>
<name>A0A9X4MTF5_STRSU</name>
<dbReference type="Proteomes" id="UP001152879">
    <property type="component" value="Unassembled WGS sequence"/>
</dbReference>
<evidence type="ECO:0000313" key="3">
    <source>
        <dbReference type="Proteomes" id="UP001152879"/>
    </source>
</evidence>
<dbReference type="EMBL" id="JANFML010000013">
    <property type="protein sequence ID" value="MDG4512269.1"/>
    <property type="molecule type" value="Genomic_DNA"/>
</dbReference>
<comment type="caution">
    <text evidence="2">The sequence shown here is derived from an EMBL/GenBank/DDBJ whole genome shotgun (WGS) entry which is preliminary data.</text>
</comment>
<keyword evidence="1" id="KW-0812">Transmembrane</keyword>
<feature type="transmembrane region" description="Helical" evidence="1">
    <location>
        <begin position="6"/>
        <end position="30"/>
    </location>
</feature>
<protein>
    <submittedName>
        <fullName evidence="2">DUF4059 family protein</fullName>
    </submittedName>
</protein>
<keyword evidence="1" id="KW-0472">Membrane</keyword>
<dbReference type="AlphaFoldDB" id="A0A9X4MTF5"/>
<evidence type="ECO:0000256" key="1">
    <source>
        <dbReference type="SAM" id="Phobius"/>
    </source>
</evidence>
<dbReference type="Pfam" id="PF13268">
    <property type="entry name" value="DUF4059"/>
    <property type="match status" value="1"/>
</dbReference>
<gene>
    <name evidence="2" type="ORF">NOL15_05310</name>
</gene>
<accession>A0A9X4MTF5</accession>